<sequence>MVHGITVQDLASRTYCVFDLEGTGIDFDRNHITQIGAVRLEAGKIVRTFRAYVRSPRPIPPSIEAMTGISNAMIQEAPAFPEAIRAFRAFCEGSVLATQAGYEYDMPMLERHCREYGVPGLEQPVLDTKAMFAWLYPECEAVISTDYLLDYYHLSREGAQRHDALGDCVLISRILTQLLAEYKERGIADFRLDNSLTVRRFAIPGMART</sequence>
<dbReference type="InterPro" id="IPR036397">
    <property type="entry name" value="RNaseH_sf"/>
</dbReference>
<dbReference type="GO" id="GO:0005829">
    <property type="term" value="C:cytosol"/>
    <property type="evidence" value="ECO:0007669"/>
    <property type="project" value="TreeGrafter"/>
</dbReference>
<dbReference type="InterPro" id="IPR013520">
    <property type="entry name" value="Ribonucl_H"/>
</dbReference>
<protein>
    <submittedName>
        <fullName evidence="5">DNA polymerase-3 subunit epsilon/ATP-dependent DNA helicase DinG/DNA polymerase-3 subunit alpha (Gram-positive type)</fullName>
    </submittedName>
</protein>
<comment type="caution">
    <text evidence="5">The sequence shown here is derived from an EMBL/GenBank/DDBJ whole genome shotgun (WGS) entry which is preliminary data.</text>
</comment>
<dbReference type="Proteomes" id="UP000323257">
    <property type="component" value="Unassembled WGS sequence"/>
</dbReference>
<dbReference type="GO" id="GO:0004386">
    <property type="term" value="F:helicase activity"/>
    <property type="evidence" value="ECO:0007669"/>
    <property type="project" value="UniProtKB-KW"/>
</dbReference>
<dbReference type="Gene3D" id="3.30.420.10">
    <property type="entry name" value="Ribonuclease H-like superfamily/Ribonuclease H"/>
    <property type="match status" value="1"/>
</dbReference>
<dbReference type="EMBL" id="VNHS01000013">
    <property type="protein sequence ID" value="TYP69720.1"/>
    <property type="molecule type" value="Genomic_DNA"/>
</dbReference>
<keyword evidence="1" id="KW-0540">Nuclease</keyword>
<accession>A0A5S5BU88</accession>
<keyword evidence="2" id="KW-0378">Hydrolase</keyword>
<dbReference type="Pfam" id="PF00929">
    <property type="entry name" value="RNase_T"/>
    <property type="match status" value="1"/>
</dbReference>
<evidence type="ECO:0000259" key="4">
    <source>
        <dbReference type="SMART" id="SM00479"/>
    </source>
</evidence>
<name>A0A5S5BU88_9BACL</name>
<keyword evidence="6" id="KW-1185">Reference proteome</keyword>
<evidence type="ECO:0000313" key="5">
    <source>
        <dbReference type="EMBL" id="TYP69720.1"/>
    </source>
</evidence>
<evidence type="ECO:0000256" key="2">
    <source>
        <dbReference type="ARBA" id="ARBA00022801"/>
    </source>
</evidence>
<dbReference type="PANTHER" id="PTHR30231">
    <property type="entry name" value="DNA POLYMERASE III SUBUNIT EPSILON"/>
    <property type="match status" value="1"/>
</dbReference>
<keyword evidence="5" id="KW-0547">Nucleotide-binding</keyword>
<dbReference type="FunFam" id="3.30.420.10:FF:000045">
    <property type="entry name" value="3'-5' exonuclease DinG"/>
    <property type="match status" value="1"/>
</dbReference>
<gene>
    <name evidence="5" type="ORF">BCM02_11350</name>
</gene>
<keyword evidence="3" id="KW-0269">Exonuclease</keyword>
<dbReference type="GO" id="GO:0003676">
    <property type="term" value="F:nucleic acid binding"/>
    <property type="evidence" value="ECO:0007669"/>
    <property type="project" value="InterPro"/>
</dbReference>
<dbReference type="AlphaFoldDB" id="A0A5S5BU88"/>
<organism evidence="5 6">
    <name type="scientific">Paenibacillus methanolicus</name>
    <dbReference type="NCBI Taxonomy" id="582686"/>
    <lineage>
        <taxon>Bacteria</taxon>
        <taxon>Bacillati</taxon>
        <taxon>Bacillota</taxon>
        <taxon>Bacilli</taxon>
        <taxon>Bacillales</taxon>
        <taxon>Paenibacillaceae</taxon>
        <taxon>Paenibacillus</taxon>
    </lineage>
</organism>
<proteinExistence type="predicted"/>
<evidence type="ECO:0000313" key="6">
    <source>
        <dbReference type="Proteomes" id="UP000323257"/>
    </source>
</evidence>
<dbReference type="CDD" id="cd06127">
    <property type="entry name" value="DEDDh"/>
    <property type="match status" value="1"/>
</dbReference>
<reference evidence="5 6" key="1">
    <citation type="submission" date="2019-07" db="EMBL/GenBank/DDBJ databases">
        <title>Genomic Encyclopedia of Type Strains, Phase III (KMG-III): the genomes of soil and plant-associated and newly described type strains.</title>
        <authorList>
            <person name="Whitman W."/>
        </authorList>
    </citation>
    <scope>NUCLEOTIDE SEQUENCE [LARGE SCALE GENOMIC DNA]</scope>
    <source>
        <strain evidence="5 6">BL24</strain>
    </source>
</reference>
<feature type="domain" description="Exonuclease" evidence="4">
    <location>
        <begin position="14"/>
        <end position="184"/>
    </location>
</feature>
<dbReference type="GO" id="GO:0008408">
    <property type="term" value="F:3'-5' exonuclease activity"/>
    <property type="evidence" value="ECO:0007669"/>
    <property type="project" value="TreeGrafter"/>
</dbReference>
<dbReference type="SUPFAM" id="SSF53098">
    <property type="entry name" value="Ribonuclease H-like"/>
    <property type="match status" value="1"/>
</dbReference>
<dbReference type="PANTHER" id="PTHR30231:SF4">
    <property type="entry name" value="PROTEIN NEN2"/>
    <property type="match status" value="1"/>
</dbReference>
<evidence type="ECO:0000256" key="1">
    <source>
        <dbReference type="ARBA" id="ARBA00022722"/>
    </source>
</evidence>
<keyword evidence="5" id="KW-0067">ATP-binding</keyword>
<keyword evidence="5" id="KW-0347">Helicase</keyword>
<dbReference type="SMART" id="SM00479">
    <property type="entry name" value="EXOIII"/>
    <property type="match status" value="1"/>
</dbReference>
<dbReference type="InterPro" id="IPR012337">
    <property type="entry name" value="RNaseH-like_sf"/>
</dbReference>
<evidence type="ECO:0000256" key="3">
    <source>
        <dbReference type="ARBA" id="ARBA00022839"/>
    </source>
</evidence>